<dbReference type="Proteomes" id="UP000282211">
    <property type="component" value="Unassembled WGS sequence"/>
</dbReference>
<dbReference type="EMBL" id="RBII01000001">
    <property type="protein sequence ID" value="RKQ71183.1"/>
    <property type="molecule type" value="Genomic_DNA"/>
</dbReference>
<dbReference type="InParanoid" id="A0A420WJI8"/>
<reference evidence="1 2" key="1">
    <citation type="submission" date="2018-10" db="EMBL/GenBank/DDBJ databases">
        <title>Genomic Encyclopedia of Type Strains, Phase IV (KMG-IV): sequencing the most valuable type-strain genomes for metagenomic binning, comparative biology and taxonomic classification.</title>
        <authorList>
            <person name="Goeker M."/>
        </authorList>
    </citation>
    <scope>NUCLEOTIDE SEQUENCE [LARGE SCALE GENOMIC DNA]</scope>
    <source>
        <strain evidence="1 2">DSM 22008</strain>
    </source>
</reference>
<comment type="caution">
    <text evidence="1">The sequence shown here is derived from an EMBL/GenBank/DDBJ whole genome shotgun (WGS) entry which is preliminary data.</text>
</comment>
<keyword evidence="2" id="KW-1185">Reference proteome</keyword>
<name>A0A420WJI8_9PROT</name>
<evidence type="ECO:0000313" key="1">
    <source>
        <dbReference type="EMBL" id="RKQ71183.1"/>
    </source>
</evidence>
<evidence type="ECO:0000313" key="2">
    <source>
        <dbReference type="Proteomes" id="UP000282211"/>
    </source>
</evidence>
<proteinExistence type="predicted"/>
<accession>A0A420WJI8</accession>
<organism evidence="1 2">
    <name type="scientific">Litorimonas taeanensis</name>
    <dbReference type="NCBI Taxonomy" id="568099"/>
    <lineage>
        <taxon>Bacteria</taxon>
        <taxon>Pseudomonadati</taxon>
        <taxon>Pseudomonadota</taxon>
        <taxon>Alphaproteobacteria</taxon>
        <taxon>Maricaulales</taxon>
        <taxon>Robiginitomaculaceae</taxon>
    </lineage>
</organism>
<protein>
    <submittedName>
        <fullName evidence="1">Uncharacterized protein</fullName>
    </submittedName>
</protein>
<sequence length="33" mass="3771">MNPIRIIKNLFVDFLLKVSGTWVGAPKDAPWED</sequence>
<dbReference type="AlphaFoldDB" id="A0A420WJI8"/>
<gene>
    <name evidence="1" type="ORF">DES40_0494</name>
</gene>